<evidence type="ECO:0000256" key="5">
    <source>
        <dbReference type="ARBA" id="ARBA00022989"/>
    </source>
</evidence>
<feature type="transmembrane region" description="Helical" evidence="7">
    <location>
        <begin position="280"/>
        <end position="313"/>
    </location>
</feature>
<protein>
    <recommendedName>
        <fullName evidence="7">Flagellar biosynthesis protein FlhA</fullName>
    </recommendedName>
</protein>
<dbReference type="Gene3D" id="3.40.50.12790">
    <property type="entry name" value="FHIPEP family, domain 4"/>
    <property type="match status" value="1"/>
</dbReference>
<evidence type="ECO:0000256" key="3">
    <source>
        <dbReference type="ARBA" id="ARBA00022475"/>
    </source>
</evidence>
<feature type="transmembrane region" description="Helical" evidence="7">
    <location>
        <begin position="102"/>
        <end position="128"/>
    </location>
</feature>
<keyword evidence="7" id="KW-1006">Bacterial flagellum protein export</keyword>
<evidence type="ECO:0000256" key="6">
    <source>
        <dbReference type="ARBA" id="ARBA00023136"/>
    </source>
</evidence>
<keyword evidence="5 7" id="KW-1133">Transmembrane helix</keyword>
<feature type="transmembrane region" description="Helical" evidence="7">
    <location>
        <begin position="197"/>
        <end position="217"/>
    </location>
</feature>
<dbReference type="Proteomes" id="UP001519289">
    <property type="component" value="Unassembled WGS sequence"/>
</dbReference>
<dbReference type="InterPro" id="IPR042196">
    <property type="entry name" value="FHIPEP_4"/>
</dbReference>
<keyword evidence="4 7" id="KW-0812">Transmembrane</keyword>
<gene>
    <name evidence="7" type="primary">flhA</name>
    <name evidence="8" type="ORF">J2Z79_000383</name>
</gene>
<sequence>MTNPSGAPSVRIADIAVAGAMVAMVMLLIVPLPEFLVDLLLTFNVAAAIVIVLVSIFTNEVLQFSSLPTLLLITTLFRITLNVSTTRLLLTTGEAGEVIRRFGEFVIGGNTVVGLIVFLILVIVQFIVITKGAERVSEVAARFTLDAMPGKQMSIDADLNAGLITEAEARARRREIEREADFYGAMDGATKFIKGDAIAGLLIVFINLLGGFIVGMLQQGMAFNEAWSHYSLRTVGDGLVTQIPALLISTATGVLVTRAAGESSLGGELSKQLGGDPKLLMLAGGLLLLLGIVPGLPTLPFFLIGMLILGVGIVSARYQAVRAVAEVPEPEPLPITNEALPETRVQLTPVDPLEVELGYALVPMAEPGRGGDLLDRVVAVRKQVAANLGLLLPYIRVRDNLALSPYQYVIKLRGIEVGSYELQPDRYLAMDPGGLEETVPGQPTVEPAFGLSGLWISPADKQRAELIGYTVVDPASVLVAHLTEVIKENAHQLLGRQEVKGMVDTVKESHPALVEELTPRLLSLGEIQKVLQNLLAEGVPIRDLVLIFESLADWAPVTKDPEQLTEKVRVALGRTIVHHFELGPVIKAITLAPDVEQRLTAAAEKRGPAPALDPQLAQAVINGIGREAQAMAQRGDTPVLVCSPALRPVIRRIAQHTYPRLIVLSYAELDPKLEIESVGVIRA</sequence>
<keyword evidence="8" id="KW-0282">Flagellum</keyword>
<dbReference type="EMBL" id="JAGGLG010000002">
    <property type="protein sequence ID" value="MBP2017009.1"/>
    <property type="molecule type" value="Genomic_DNA"/>
</dbReference>
<name>A0ABS4JNA2_9FIRM</name>
<reference evidence="8 9" key="1">
    <citation type="submission" date="2021-03" db="EMBL/GenBank/DDBJ databases">
        <title>Genomic Encyclopedia of Type Strains, Phase IV (KMG-IV): sequencing the most valuable type-strain genomes for metagenomic binning, comparative biology and taxonomic classification.</title>
        <authorList>
            <person name="Goeker M."/>
        </authorList>
    </citation>
    <scope>NUCLEOTIDE SEQUENCE [LARGE SCALE GENOMIC DNA]</scope>
    <source>
        <strain evidence="8 9">DSM 27138</strain>
    </source>
</reference>
<comment type="subcellular location">
    <subcellularLocation>
        <location evidence="1 7">Cell membrane</location>
        <topology evidence="1 7">Multi-pass membrane protein</topology>
    </subcellularLocation>
</comment>
<evidence type="ECO:0000256" key="2">
    <source>
        <dbReference type="ARBA" id="ARBA00008835"/>
    </source>
</evidence>
<feature type="transmembrane region" description="Helical" evidence="7">
    <location>
        <begin position="39"/>
        <end position="58"/>
    </location>
</feature>
<evidence type="ECO:0000313" key="8">
    <source>
        <dbReference type="EMBL" id="MBP2017009.1"/>
    </source>
</evidence>
<dbReference type="InterPro" id="IPR001712">
    <property type="entry name" value="T3SS_FHIPEP"/>
</dbReference>
<comment type="function">
    <text evidence="7">Required for formation of the rod structure of the flagellar apparatus. Together with FliI and FliH, may constitute the export apparatus of flagellin.</text>
</comment>
<organism evidence="8 9">
    <name type="scientific">Symbiobacterium terraclitae</name>
    <dbReference type="NCBI Taxonomy" id="557451"/>
    <lineage>
        <taxon>Bacteria</taxon>
        <taxon>Bacillati</taxon>
        <taxon>Bacillota</taxon>
        <taxon>Clostridia</taxon>
        <taxon>Eubacteriales</taxon>
        <taxon>Symbiobacteriaceae</taxon>
        <taxon>Symbiobacterium</taxon>
    </lineage>
</organism>
<dbReference type="InterPro" id="IPR042194">
    <property type="entry name" value="FHIPEP_1"/>
</dbReference>
<dbReference type="PROSITE" id="PS00994">
    <property type="entry name" value="FHIPEP"/>
    <property type="match status" value="1"/>
</dbReference>
<dbReference type="InterPro" id="IPR042193">
    <property type="entry name" value="FHIPEP_3"/>
</dbReference>
<accession>A0ABS4JNA2</accession>
<dbReference type="NCBIfam" id="TIGR01398">
    <property type="entry name" value="FlhA"/>
    <property type="match status" value="1"/>
</dbReference>
<proteinExistence type="inferred from homology"/>
<dbReference type="PIRSF" id="PIRSF005419">
    <property type="entry name" value="FlhA"/>
    <property type="match status" value="1"/>
</dbReference>
<feature type="transmembrane region" description="Helical" evidence="7">
    <location>
        <begin position="70"/>
        <end position="90"/>
    </location>
</feature>
<evidence type="ECO:0000256" key="7">
    <source>
        <dbReference type="RuleBase" id="RU364093"/>
    </source>
</evidence>
<dbReference type="PANTHER" id="PTHR30161:SF1">
    <property type="entry name" value="FLAGELLAR BIOSYNTHESIS PROTEIN FLHA-RELATED"/>
    <property type="match status" value="1"/>
</dbReference>
<dbReference type="Gene3D" id="1.10.8.540">
    <property type="entry name" value="FHIPEP family, domain 3"/>
    <property type="match status" value="1"/>
</dbReference>
<keyword evidence="9" id="KW-1185">Reference proteome</keyword>
<keyword evidence="8" id="KW-0966">Cell projection</keyword>
<dbReference type="RefSeq" id="WP_209465161.1">
    <property type="nucleotide sequence ID" value="NZ_JAGGLG010000002.1"/>
</dbReference>
<evidence type="ECO:0000256" key="1">
    <source>
        <dbReference type="ARBA" id="ARBA00004651"/>
    </source>
</evidence>
<dbReference type="Gene3D" id="3.40.30.60">
    <property type="entry name" value="FHIPEP family, domain 1"/>
    <property type="match status" value="1"/>
</dbReference>
<keyword evidence="7" id="KW-0813">Transport</keyword>
<feature type="transmembrane region" description="Helical" evidence="7">
    <location>
        <begin position="238"/>
        <end position="260"/>
    </location>
</feature>
<keyword evidence="6 7" id="KW-0472">Membrane</keyword>
<evidence type="ECO:0000313" key="9">
    <source>
        <dbReference type="Proteomes" id="UP001519289"/>
    </source>
</evidence>
<keyword evidence="7" id="KW-0653">Protein transport</keyword>
<keyword evidence="3 7" id="KW-1003">Cell membrane</keyword>
<feature type="transmembrane region" description="Helical" evidence="7">
    <location>
        <begin position="12"/>
        <end position="32"/>
    </location>
</feature>
<comment type="similarity">
    <text evidence="2 7">Belongs to the FHIPEP (flagella/HR/invasion proteins export pore) family.</text>
</comment>
<keyword evidence="8" id="KW-0969">Cilium</keyword>
<dbReference type="PRINTS" id="PR00949">
    <property type="entry name" value="TYPE3IMAPROT"/>
</dbReference>
<dbReference type="InterPro" id="IPR006301">
    <property type="entry name" value="FlhA"/>
</dbReference>
<comment type="caution">
    <text evidence="8">The sequence shown here is derived from an EMBL/GenBank/DDBJ whole genome shotgun (WGS) entry which is preliminary data.</text>
</comment>
<keyword evidence="7" id="KW-1005">Bacterial flagellum biogenesis</keyword>
<dbReference type="Pfam" id="PF00771">
    <property type="entry name" value="FHIPEP"/>
    <property type="match status" value="1"/>
</dbReference>
<dbReference type="InterPro" id="IPR025505">
    <property type="entry name" value="FHIPEP_CS"/>
</dbReference>
<dbReference type="PANTHER" id="PTHR30161">
    <property type="entry name" value="FLAGELLAR EXPORT PROTEIN, MEMBRANE FLHA SUBUNIT-RELATED"/>
    <property type="match status" value="1"/>
</dbReference>
<evidence type="ECO:0000256" key="4">
    <source>
        <dbReference type="ARBA" id="ARBA00022692"/>
    </source>
</evidence>